<keyword evidence="3" id="KW-1185">Reference proteome</keyword>
<dbReference type="GO" id="GO:0003824">
    <property type="term" value="F:catalytic activity"/>
    <property type="evidence" value="ECO:0007669"/>
    <property type="project" value="InterPro"/>
</dbReference>
<protein>
    <recommendedName>
        <fullName evidence="1">Endonuclease/exonuclease/phosphatase domain-containing protein</fullName>
    </recommendedName>
</protein>
<dbReference type="PANTHER" id="PTHR35218:SF9">
    <property type="entry name" value="ENDONUCLEASE_EXONUCLEASE_PHOSPHATASE DOMAIN-CONTAINING PROTEIN"/>
    <property type="match status" value="1"/>
</dbReference>
<evidence type="ECO:0000259" key="1">
    <source>
        <dbReference type="Pfam" id="PF03372"/>
    </source>
</evidence>
<dbReference type="AlphaFoldDB" id="A0A7N0ZYT5"/>
<dbReference type="InterPro" id="IPR005135">
    <property type="entry name" value="Endo/exonuclease/phosphatase"/>
</dbReference>
<dbReference type="Gene3D" id="3.60.10.10">
    <property type="entry name" value="Endonuclease/exonuclease/phosphatase"/>
    <property type="match status" value="1"/>
</dbReference>
<dbReference type="Gramene" id="Kaladp0050s0090.1.v1.1">
    <property type="protein sequence ID" value="Kaladp0050s0090.1.v1.1.CDS.1"/>
    <property type="gene ID" value="Kaladp0050s0090.v1.1"/>
</dbReference>
<proteinExistence type="predicted"/>
<dbReference type="PANTHER" id="PTHR35218">
    <property type="entry name" value="RNASE H DOMAIN-CONTAINING PROTEIN"/>
    <property type="match status" value="1"/>
</dbReference>
<dbReference type="InterPro" id="IPR036691">
    <property type="entry name" value="Endo/exonu/phosph_ase_sf"/>
</dbReference>
<feature type="domain" description="Endonuclease/exonuclease/phosphatase" evidence="1">
    <location>
        <begin position="7"/>
        <end position="141"/>
    </location>
</feature>
<dbReference type="EnsemblPlants" id="Kaladp0050s0090.1.v1.1">
    <property type="protein sequence ID" value="Kaladp0050s0090.1.v1.1.CDS.1"/>
    <property type="gene ID" value="Kaladp0050s0090.v1.1"/>
</dbReference>
<name>A0A7N0ZYT5_KALFE</name>
<dbReference type="SUPFAM" id="SSF56219">
    <property type="entry name" value="DNase I-like"/>
    <property type="match status" value="1"/>
</dbReference>
<reference evidence="2" key="1">
    <citation type="submission" date="2021-01" db="UniProtKB">
        <authorList>
            <consortium name="EnsemblPlants"/>
        </authorList>
    </citation>
    <scope>IDENTIFICATION</scope>
</reference>
<organism evidence="2 3">
    <name type="scientific">Kalanchoe fedtschenkoi</name>
    <name type="common">Lavender scallops</name>
    <name type="synonym">South American air plant</name>
    <dbReference type="NCBI Taxonomy" id="63787"/>
    <lineage>
        <taxon>Eukaryota</taxon>
        <taxon>Viridiplantae</taxon>
        <taxon>Streptophyta</taxon>
        <taxon>Embryophyta</taxon>
        <taxon>Tracheophyta</taxon>
        <taxon>Spermatophyta</taxon>
        <taxon>Magnoliopsida</taxon>
        <taxon>eudicotyledons</taxon>
        <taxon>Gunneridae</taxon>
        <taxon>Pentapetalae</taxon>
        <taxon>Saxifragales</taxon>
        <taxon>Crassulaceae</taxon>
        <taxon>Kalanchoe</taxon>
    </lineage>
</organism>
<sequence>MISAIIWNIKGSNKPSAKAYLHYLINKFRPEIFVLQEHNSKPFRLEQLAKKLGFSGKYGFIDDNKYIWLFLDNNSIKLLDFSAHEQVVHCQGKEHISGRKFFVSFVYMLWFRHTRQRLWEKLLSKALHNDEAWIIAGDFNIIGRRRREGMQPITGALQISKSSCCESVCRTLGIEIVPIHGRITKAGLKGFGLGLPGC</sequence>
<dbReference type="Proteomes" id="UP000594263">
    <property type="component" value="Unplaced"/>
</dbReference>
<dbReference type="Pfam" id="PF03372">
    <property type="entry name" value="Exo_endo_phos"/>
    <property type="match status" value="1"/>
</dbReference>
<evidence type="ECO:0000313" key="2">
    <source>
        <dbReference type="EnsemblPlants" id="Kaladp0050s0090.1.v1.1.CDS.1"/>
    </source>
</evidence>
<accession>A0A7N0ZYT5</accession>
<evidence type="ECO:0000313" key="3">
    <source>
        <dbReference type="Proteomes" id="UP000594263"/>
    </source>
</evidence>